<dbReference type="OrthoDB" id="9814902at2"/>
<evidence type="ECO:0000259" key="11">
    <source>
        <dbReference type="PROSITE" id="PS50928"/>
    </source>
</evidence>
<dbReference type="PANTHER" id="PTHR30614:SF20">
    <property type="entry name" value="GLUTAMINE TRANSPORT SYSTEM PERMEASE PROTEIN GLNP"/>
    <property type="match status" value="1"/>
</dbReference>
<protein>
    <submittedName>
        <fullName evidence="12">Amino ABC transporter, permease, 3-TM region, His/Glu/Gln/Arg/opine family domain protein</fullName>
    </submittedName>
</protein>
<sequence length="223" mass="24198">MSMAQIISISGDALALILTGLPIVLYLMVASFFPALGIGIIGGILATSPWRLARLIVTIYVYIFRSTPFLMFIFLVYYGLPEFGIDIGPITTAVIALSLSHGAYMTEIIKGGLRGLDKGQDEAAIALGLNLFQRLKDITLPQTLMAIIPSLLGQSILIIKDTSLVSVVGISEITKLAREVVIRTNEPFIIFGVLALIYFAVCFVLERVAGKLEKRARLILAGR</sequence>
<feature type="transmembrane region" description="Helical" evidence="10">
    <location>
        <begin position="188"/>
        <end position="209"/>
    </location>
</feature>
<evidence type="ECO:0000313" key="13">
    <source>
        <dbReference type="Proteomes" id="UP000215590"/>
    </source>
</evidence>
<comment type="caution">
    <text evidence="12">The sequence shown here is derived from an EMBL/GenBank/DDBJ whole genome shotgun (WGS) entry which is preliminary data.</text>
</comment>
<feature type="domain" description="ABC transmembrane type-1" evidence="11">
    <location>
        <begin position="21"/>
        <end position="209"/>
    </location>
</feature>
<comment type="function">
    <text evidence="1">Part of the binding-protein-dependent transport system for glutamine; probably responsible for the translocation of the substrate across the membrane.</text>
</comment>
<comment type="similarity">
    <text evidence="3">Belongs to the binding-protein-dependent transport system permease family. HisMQ subfamily.</text>
</comment>
<evidence type="ECO:0000313" key="12">
    <source>
        <dbReference type="EMBL" id="OYR13343.1"/>
    </source>
</evidence>
<evidence type="ECO:0000256" key="9">
    <source>
        <dbReference type="ARBA" id="ARBA00023136"/>
    </source>
</evidence>
<evidence type="ECO:0000256" key="3">
    <source>
        <dbReference type="ARBA" id="ARBA00010072"/>
    </source>
</evidence>
<dbReference type="Gene3D" id="1.10.3720.10">
    <property type="entry name" value="MetI-like"/>
    <property type="match status" value="1"/>
</dbReference>
<dbReference type="Pfam" id="PF00528">
    <property type="entry name" value="BPD_transp_1"/>
    <property type="match status" value="1"/>
</dbReference>
<feature type="transmembrane region" description="Helical" evidence="10">
    <location>
        <begin position="86"/>
        <end position="104"/>
    </location>
</feature>
<dbReference type="GO" id="GO:0043190">
    <property type="term" value="C:ATP-binding cassette (ABC) transporter complex"/>
    <property type="evidence" value="ECO:0007669"/>
    <property type="project" value="InterPro"/>
</dbReference>
<dbReference type="InterPro" id="IPR010065">
    <property type="entry name" value="AA_ABC_transptr_permease_3TM"/>
</dbReference>
<dbReference type="InterPro" id="IPR043429">
    <property type="entry name" value="ArtM/GltK/GlnP/TcyL/YhdX-like"/>
</dbReference>
<feature type="transmembrane region" description="Helical" evidence="10">
    <location>
        <begin position="23"/>
        <end position="47"/>
    </location>
</feature>
<accession>A0A256FEV9</accession>
<dbReference type="InterPro" id="IPR000515">
    <property type="entry name" value="MetI-like"/>
</dbReference>
<dbReference type="GO" id="GO:0022857">
    <property type="term" value="F:transmembrane transporter activity"/>
    <property type="evidence" value="ECO:0007669"/>
    <property type="project" value="InterPro"/>
</dbReference>
<dbReference type="PROSITE" id="PS50928">
    <property type="entry name" value="ABC_TM1"/>
    <property type="match status" value="1"/>
</dbReference>
<organism evidence="12 13">
    <name type="scientific">Brucella thiophenivorans</name>
    <dbReference type="NCBI Taxonomy" id="571255"/>
    <lineage>
        <taxon>Bacteria</taxon>
        <taxon>Pseudomonadati</taxon>
        <taxon>Pseudomonadota</taxon>
        <taxon>Alphaproteobacteria</taxon>
        <taxon>Hyphomicrobiales</taxon>
        <taxon>Brucellaceae</taxon>
        <taxon>Brucella/Ochrobactrum group</taxon>
        <taxon>Brucella</taxon>
    </lineage>
</organism>
<dbReference type="EMBL" id="NNRJ01000053">
    <property type="protein sequence ID" value="OYR13343.1"/>
    <property type="molecule type" value="Genomic_DNA"/>
</dbReference>
<dbReference type="CDD" id="cd06261">
    <property type="entry name" value="TM_PBP2"/>
    <property type="match status" value="1"/>
</dbReference>
<reference evidence="12 13" key="1">
    <citation type="submission" date="2017-07" db="EMBL/GenBank/DDBJ databases">
        <title>Phylogenetic study on the rhizospheric bacterium Ochrobactrum sp. A44.</title>
        <authorList>
            <person name="Krzyzanowska D.M."/>
            <person name="Ossowicki A."/>
            <person name="Rajewska M."/>
            <person name="Maciag T."/>
            <person name="Kaczynski Z."/>
            <person name="Czerwicka M."/>
            <person name="Jafra S."/>
        </authorList>
    </citation>
    <scope>NUCLEOTIDE SEQUENCE [LARGE SCALE GENOMIC DNA]</scope>
    <source>
        <strain evidence="12 13">DSM 7216</strain>
    </source>
</reference>
<dbReference type="SUPFAM" id="SSF161098">
    <property type="entry name" value="MetI-like"/>
    <property type="match status" value="1"/>
</dbReference>
<evidence type="ECO:0000256" key="6">
    <source>
        <dbReference type="ARBA" id="ARBA00022692"/>
    </source>
</evidence>
<dbReference type="GO" id="GO:0006865">
    <property type="term" value="P:amino acid transport"/>
    <property type="evidence" value="ECO:0007669"/>
    <property type="project" value="UniProtKB-KW"/>
</dbReference>
<evidence type="ECO:0000256" key="7">
    <source>
        <dbReference type="ARBA" id="ARBA00022970"/>
    </source>
</evidence>
<evidence type="ECO:0000256" key="8">
    <source>
        <dbReference type="ARBA" id="ARBA00022989"/>
    </source>
</evidence>
<evidence type="ECO:0000256" key="5">
    <source>
        <dbReference type="ARBA" id="ARBA00022475"/>
    </source>
</evidence>
<dbReference type="NCBIfam" id="TIGR01726">
    <property type="entry name" value="HEQRo_perm_3TM"/>
    <property type="match status" value="1"/>
</dbReference>
<keyword evidence="4 10" id="KW-0813">Transport</keyword>
<evidence type="ECO:0000256" key="4">
    <source>
        <dbReference type="ARBA" id="ARBA00022448"/>
    </source>
</evidence>
<evidence type="ECO:0000256" key="1">
    <source>
        <dbReference type="ARBA" id="ARBA00003159"/>
    </source>
</evidence>
<evidence type="ECO:0000256" key="2">
    <source>
        <dbReference type="ARBA" id="ARBA00004429"/>
    </source>
</evidence>
<dbReference type="Proteomes" id="UP000215590">
    <property type="component" value="Unassembled WGS sequence"/>
</dbReference>
<dbReference type="PANTHER" id="PTHR30614">
    <property type="entry name" value="MEMBRANE COMPONENT OF AMINO ACID ABC TRANSPORTER"/>
    <property type="match status" value="1"/>
</dbReference>
<keyword evidence="13" id="KW-1185">Reference proteome</keyword>
<gene>
    <name evidence="12" type="ORF">CEV31_3469</name>
</gene>
<evidence type="ECO:0000256" key="10">
    <source>
        <dbReference type="RuleBase" id="RU363032"/>
    </source>
</evidence>
<keyword evidence="7" id="KW-0029">Amino-acid transport</keyword>
<keyword evidence="5" id="KW-1003">Cell membrane</keyword>
<proteinExistence type="inferred from homology"/>
<comment type="subcellular location">
    <subcellularLocation>
        <location evidence="2">Cell inner membrane</location>
        <topology evidence="2">Multi-pass membrane protein</topology>
    </subcellularLocation>
    <subcellularLocation>
        <location evidence="10">Cell membrane</location>
        <topology evidence="10">Multi-pass membrane protein</topology>
    </subcellularLocation>
</comment>
<keyword evidence="9 10" id="KW-0472">Membrane</keyword>
<keyword evidence="6 10" id="KW-0812">Transmembrane</keyword>
<keyword evidence="8 10" id="KW-1133">Transmembrane helix</keyword>
<dbReference type="InterPro" id="IPR035906">
    <property type="entry name" value="MetI-like_sf"/>
</dbReference>
<feature type="transmembrane region" description="Helical" evidence="10">
    <location>
        <begin position="59"/>
        <end position="80"/>
    </location>
</feature>
<name>A0A256FEV9_9HYPH</name>
<dbReference type="AlphaFoldDB" id="A0A256FEV9"/>